<reference evidence="6 8" key="1">
    <citation type="journal article" date="2016" name="Genome Announc.">
        <title>Complete Genome Sequences of Aerococcus christensenii CCUG 28831T, Aerococcus sanguinicola CCUG 43001T, Aerococcus urinae CCUG 36881T, Aerococcus urinaeequi CCUG 28094T, Aerococcus urinaehominis CCUG 42038 BT, and Aerococcus viridans CCUG 4311T.</title>
        <authorList>
            <person name="Carkaci D."/>
            <person name="Dargis R."/>
            <person name="Nielsen X.C."/>
            <person name="Skovgaard O."/>
            <person name="Fuursted K."/>
            <person name="Christensen J.J."/>
        </authorList>
    </citation>
    <scope>NUCLEOTIDE SEQUENCE [LARGE SCALE GENOMIC DNA]</scope>
    <source>
        <strain evidence="6 8">CCUG43001</strain>
    </source>
</reference>
<dbReference type="Proteomes" id="UP000069912">
    <property type="component" value="Chromosome"/>
</dbReference>
<organism evidence="6 8">
    <name type="scientific">Aerococcus sanguinicola</name>
    <dbReference type="NCBI Taxonomy" id="119206"/>
    <lineage>
        <taxon>Bacteria</taxon>
        <taxon>Bacillati</taxon>
        <taxon>Bacillota</taxon>
        <taxon>Bacilli</taxon>
        <taxon>Lactobacillales</taxon>
        <taxon>Aerococcaceae</taxon>
        <taxon>Aerococcus</taxon>
    </lineage>
</organism>
<keyword evidence="2" id="KW-0067">ATP-binding</keyword>
<evidence type="ECO:0000313" key="9">
    <source>
        <dbReference type="Proteomes" id="UP000234239"/>
    </source>
</evidence>
<evidence type="ECO:0000256" key="3">
    <source>
        <dbReference type="ARBA" id="ARBA00023125"/>
    </source>
</evidence>
<dbReference type="GO" id="GO:0006302">
    <property type="term" value="P:double-strand break repair"/>
    <property type="evidence" value="ECO:0007669"/>
    <property type="project" value="TreeGrafter"/>
</dbReference>
<reference evidence="7 9" key="3">
    <citation type="submission" date="2017-12" db="EMBL/GenBank/DDBJ databases">
        <title>Phylogenetic diversity of female urinary microbiome.</title>
        <authorList>
            <person name="Thomas-White K."/>
            <person name="Wolfe A.J."/>
        </authorList>
    </citation>
    <scope>NUCLEOTIDE SEQUENCE [LARGE SCALE GENOMIC DNA]</scope>
    <source>
        <strain evidence="7 9">UMB0139</strain>
    </source>
</reference>
<dbReference type="RefSeq" id="WP_067974610.1">
    <property type="nucleotide sequence ID" value="NZ_CAJHKM010000001.1"/>
</dbReference>
<dbReference type="PANTHER" id="PTHR30580:SF1">
    <property type="entry name" value="COMF OPERON PROTEIN 1"/>
    <property type="match status" value="1"/>
</dbReference>
<dbReference type="Pfam" id="PF00270">
    <property type="entry name" value="DEAD"/>
    <property type="match status" value="1"/>
</dbReference>
<dbReference type="InterPro" id="IPR011545">
    <property type="entry name" value="DEAD/DEAH_box_helicase_dom"/>
</dbReference>
<dbReference type="Proteomes" id="UP000234239">
    <property type="component" value="Unassembled WGS sequence"/>
</dbReference>
<dbReference type="GO" id="GO:0005524">
    <property type="term" value="F:ATP binding"/>
    <property type="evidence" value="ECO:0007669"/>
    <property type="project" value="UniProtKB-KW"/>
</dbReference>
<evidence type="ECO:0000313" key="7">
    <source>
        <dbReference type="EMBL" id="PKZ22459.1"/>
    </source>
</evidence>
<dbReference type="EMBL" id="PKGY01000002">
    <property type="protein sequence ID" value="PKZ22459.1"/>
    <property type="molecule type" value="Genomic_DNA"/>
</dbReference>
<proteinExistence type="predicted"/>
<dbReference type="Gene3D" id="3.40.50.300">
    <property type="entry name" value="P-loop containing nucleotide triphosphate hydrolases"/>
    <property type="match status" value="2"/>
</dbReference>
<dbReference type="GO" id="GO:0006270">
    <property type="term" value="P:DNA replication initiation"/>
    <property type="evidence" value="ECO:0007669"/>
    <property type="project" value="TreeGrafter"/>
</dbReference>
<dbReference type="SUPFAM" id="SSF52540">
    <property type="entry name" value="P-loop containing nucleoside triphosphate hydrolases"/>
    <property type="match status" value="1"/>
</dbReference>
<dbReference type="AlphaFoldDB" id="A0A109RDI8"/>
<dbReference type="SMART" id="SM00487">
    <property type="entry name" value="DEXDc"/>
    <property type="match status" value="1"/>
</dbReference>
<dbReference type="GO" id="GO:0006310">
    <property type="term" value="P:DNA recombination"/>
    <property type="evidence" value="ECO:0007669"/>
    <property type="project" value="TreeGrafter"/>
</dbReference>
<keyword evidence="7" id="KW-0378">Hydrolase</keyword>
<evidence type="ECO:0000259" key="5">
    <source>
        <dbReference type="PROSITE" id="PS51194"/>
    </source>
</evidence>
<dbReference type="InterPro" id="IPR014001">
    <property type="entry name" value="Helicase_ATP-bd"/>
</dbReference>
<dbReference type="CDD" id="cd18785">
    <property type="entry name" value="SF2_C"/>
    <property type="match status" value="1"/>
</dbReference>
<feature type="domain" description="Helicase C-terminal" evidence="5">
    <location>
        <begin position="307"/>
        <end position="456"/>
    </location>
</feature>
<gene>
    <name evidence="6" type="ORF">AWM72_05675</name>
    <name evidence="7" type="ORF">CYJ28_04910</name>
</gene>
<dbReference type="PANTHER" id="PTHR30580">
    <property type="entry name" value="PRIMOSOMAL PROTEIN N"/>
    <property type="match status" value="1"/>
</dbReference>
<sequence>MEEHSTDALRGRLLTAEEVELAPEQIEGLEGVQCLEAVSGQYGQLSCQRCHNQDQAAFYRNPCFQREDCYYCLSCLQFGKLSSCDRLYHLPRKPAVKPSEAEVCLAWQGQLSNQQAEGAQKIRQSFEEGKDCFIWAVTGAGKTEMLFPALQVAMADGKRLALASPRLDVCNELYPRLQAAFPQLDIALLHGQSDQSFRDCPLTICSTHQLIRFQAYFDGIIIDEVDAFPFVDDQTLHFAAERALVEGGVRIFLSATPSRRQEAAIKKQEVAAFILPARYHRKALPVPHYVWVGNWRQSLSQAKLPRRLDHWIGSKLEAKRRFLLFLPHIPLMLALEEVLHRVFDQARLASVSAKDPERTAKVQVMREEGYDFLLTTTILERGVTFPNIDVAVLGTEDRTFTQQALVQISGRVGRKADAATGEVVFFHQGKTRASQAAIRQIKDMNRLAHERGLLDD</sequence>
<protein>
    <submittedName>
        <fullName evidence="6">Competence protein ComF</fullName>
    </submittedName>
    <submittedName>
        <fullName evidence="7">DNA/RNA helicase</fullName>
    </submittedName>
</protein>
<evidence type="ECO:0000256" key="2">
    <source>
        <dbReference type="ARBA" id="ARBA00022840"/>
    </source>
</evidence>
<dbReference type="GO" id="GO:0043138">
    <property type="term" value="F:3'-5' DNA helicase activity"/>
    <property type="evidence" value="ECO:0007669"/>
    <property type="project" value="TreeGrafter"/>
</dbReference>
<keyword evidence="7" id="KW-0347">Helicase</keyword>
<dbReference type="GeneID" id="92903555"/>
<reference evidence="8" key="2">
    <citation type="submission" date="2016-01" db="EMBL/GenBank/DDBJ databases">
        <title>Six Aerococcus type strain genome sequencing and assembly using PacBio and Illumina Hiseq.</title>
        <authorList>
            <person name="Carkaci D."/>
            <person name="Dargis R."/>
            <person name="Nielsen X.C."/>
            <person name="Skovgaard O."/>
            <person name="Fuursted K."/>
            <person name="Christensen J.J."/>
        </authorList>
    </citation>
    <scope>NUCLEOTIDE SEQUENCE [LARGE SCALE GENOMIC DNA]</scope>
    <source>
        <strain evidence="8">CCUG43001</strain>
    </source>
</reference>
<dbReference type="InterPro" id="IPR027417">
    <property type="entry name" value="P-loop_NTPase"/>
</dbReference>
<keyword evidence="3" id="KW-0238">DNA-binding</keyword>
<dbReference type="PROSITE" id="PS51194">
    <property type="entry name" value="HELICASE_CTER"/>
    <property type="match status" value="1"/>
</dbReference>
<dbReference type="InterPro" id="IPR001650">
    <property type="entry name" value="Helicase_C-like"/>
</dbReference>
<name>A0A109RDI8_9LACT</name>
<evidence type="ECO:0000313" key="8">
    <source>
        <dbReference type="Proteomes" id="UP000069912"/>
    </source>
</evidence>
<dbReference type="EMBL" id="CP014160">
    <property type="protein sequence ID" value="AMB94283.1"/>
    <property type="molecule type" value="Genomic_DNA"/>
</dbReference>
<keyword evidence="8" id="KW-1185">Reference proteome</keyword>
<dbReference type="PROSITE" id="PS51192">
    <property type="entry name" value="HELICASE_ATP_BIND_1"/>
    <property type="match status" value="1"/>
</dbReference>
<dbReference type="OrthoDB" id="2077914at2"/>
<evidence type="ECO:0000259" key="4">
    <source>
        <dbReference type="PROSITE" id="PS51192"/>
    </source>
</evidence>
<dbReference type="Pfam" id="PF00271">
    <property type="entry name" value="Helicase_C"/>
    <property type="match status" value="1"/>
</dbReference>
<keyword evidence="1" id="KW-0547">Nucleotide-binding</keyword>
<accession>A0A109RDI8</accession>
<evidence type="ECO:0000313" key="6">
    <source>
        <dbReference type="EMBL" id="AMB94283.1"/>
    </source>
</evidence>
<dbReference type="KEGG" id="asan:AWM72_05675"/>
<dbReference type="GO" id="GO:0003677">
    <property type="term" value="F:DNA binding"/>
    <property type="evidence" value="ECO:0007669"/>
    <property type="project" value="UniProtKB-KW"/>
</dbReference>
<evidence type="ECO:0000256" key="1">
    <source>
        <dbReference type="ARBA" id="ARBA00022741"/>
    </source>
</evidence>
<dbReference type="SMART" id="SM00490">
    <property type="entry name" value="HELICc"/>
    <property type="match status" value="1"/>
</dbReference>
<feature type="domain" description="Helicase ATP-binding" evidence="4">
    <location>
        <begin position="123"/>
        <end position="275"/>
    </location>
</feature>